<reference evidence="9" key="1">
    <citation type="submission" date="2016-10" db="EMBL/GenBank/DDBJ databases">
        <authorList>
            <person name="Varghese N."/>
            <person name="Submissions S."/>
        </authorList>
    </citation>
    <scope>NUCLEOTIDE SEQUENCE [LARGE SCALE GENOMIC DNA]</scope>
    <source>
        <strain evidence="9">Gh-67</strain>
    </source>
</reference>
<comment type="subcellular location">
    <subcellularLocation>
        <location evidence="1">Membrane</location>
        <topology evidence="1">Multi-pass membrane protein</topology>
    </subcellularLocation>
</comment>
<evidence type="ECO:0000256" key="5">
    <source>
        <dbReference type="ARBA" id="ARBA00023136"/>
    </source>
</evidence>
<proteinExistence type="inferred from homology"/>
<dbReference type="PANTHER" id="PTHR11819:SF195">
    <property type="entry name" value="SODIUM_GLUCOSE COTRANSPORTER 4"/>
    <property type="match status" value="1"/>
</dbReference>
<feature type="transmembrane region" description="Helical" evidence="7">
    <location>
        <begin position="242"/>
        <end position="260"/>
    </location>
</feature>
<evidence type="ECO:0000256" key="6">
    <source>
        <dbReference type="RuleBase" id="RU362091"/>
    </source>
</evidence>
<name>A0A1G8ADU6_9SPHI</name>
<feature type="transmembrane region" description="Helical" evidence="7">
    <location>
        <begin position="281"/>
        <end position="308"/>
    </location>
</feature>
<dbReference type="GO" id="GO:0005412">
    <property type="term" value="F:D-glucose:sodium symporter activity"/>
    <property type="evidence" value="ECO:0007669"/>
    <property type="project" value="TreeGrafter"/>
</dbReference>
<evidence type="ECO:0000313" key="8">
    <source>
        <dbReference type="EMBL" id="SDH19185.1"/>
    </source>
</evidence>
<feature type="transmembrane region" description="Helical" evidence="7">
    <location>
        <begin position="42"/>
        <end position="63"/>
    </location>
</feature>
<dbReference type="NCBIfam" id="TIGR00813">
    <property type="entry name" value="sss"/>
    <property type="match status" value="1"/>
</dbReference>
<keyword evidence="4 7" id="KW-1133">Transmembrane helix</keyword>
<dbReference type="EMBL" id="FNCG01000007">
    <property type="protein sequence ID" value="SDH19185.1"/>
    <property type="molecule type" value="Genomic_DNA"/>
</dbReference>
<feature type="transmembrane region" description="Helical" evidence="7">
    <location>
        <begin position="119"/>
        <end position="139"/>
    </location>
</feature>
<dbReference type="Pfam" id="PF00474">
    <property type="entry name" value="SSF"/>
    <property type="match status" value="1"/>
</dbReference>
<keyword evidence="3 7" id="KW-0812">Transmembrane</keyword>
<evidence type="ECO:0000256" key="3">
    <source>
        <dbReference type="ARBA" id="ARBA00022692"/>
    </source>
</evidence>
<dbReference type="STRING" id="551996.SAMN05192573_107169"/>
<dbReference type="Gene3D" id="1.20.1730.10">
    <property type="entry name" value="Sodium/glucose cotransporter"/>
    <property type="match status" value="1"/>
</dbReference>
<dbReference type="NCBIfam" id="NF007790">
    <property type="entry name" value="PRK10484.1"/>
    <property type="match status" value="1"/>
</dbReference>
<feature type="transmembrane region" description="Helical" evidence="7">
    <location>
        <begin position="192"/>
        <end position="212"/>
    </location>
</feature>
<organism evidence="8 9">
    <name type="scientific">Mucilaginibacter gossypii</name>
    <dbReference type="NCBI Taxonomy" id="551996"/>
    <lineage>
        <taxon>Bacteria</taxon>
        <taxon>Pseudomonadati</taxon>
        <taxon>Bacteroidota</taxon>
        <taxon>Sphingobacteriia</taxon>
        <taxon>Sphingobacteriales</taxon>
        <taxon>Sphingobacteriaceae</taxon>
        <taxon>Mucilaginibacter</taxon>
    </lineage>
</organism>
<dbReference type="Proteomes" id="UP000199705">
    <property type="component" value="Unassembled WGS sequence"/>
</dbReference>
<dbReference type="RefSeq" id="WP_091168801.1">
    <property type="nucleotide sequence ID" value="NZ_FNCG01000007.1"/>
</dbReference>
<evidence type="ECO:0000256" key="2">
    <source>
        <dbReference type="ARBA" id="ARBA00006434"/>
    </source>
</evidence>
<feature type="transmembrane region" description="Helical" evidence="7">
    <location>
        <begin position="408"/>
        <end position="431"/>
    </location>
</feature>
<feature type="transmembrane region" description="Helical" evidence="7">
    <location>
        <begin position="463"/>
        <end position="488"/>
    </location>
</feature>
<feature type="transmembrane region" description="Helical" evidence="7">
    <location>
        <begin position="159"/>
        <end position="180"/>
    </location>
</feature>
<protein>
    <submittedName>
        <fullName evidence="8">Solute:Na+ symporter, SSS family</fullName>
    </submittedName>
</protein>
<feature type="transmembrane region" description="Helical" evidence="7">
    <location>
        <begin position="75"/>
        <end position="98"/>
    </location>
</feature>
<dbReference type="AlphaFoldDB" id="A0A1G8ADU6"/>
<feature type="transmembrane region" description="Helical" evidence="7">
    <location>
        <begin position="438"/>
        <end position="457"/>
    </location>
</feature>
<evidence type="ECO:0000256" key="1">
    <source>
        <dbReference type="ARBA" id="ARBA00004141"/>
    </source>
</evidence>
<gene>
    <name evidence="8" type="ORF">SAMN05192573_107169</name>
</gene>
<comment type="similarity">
    <text evidence="2 6">Belongs to the sodium:solute symporter (SSF) (TC 2.A.21) family.</text>
</comment>
<evidence type="ECO:0000256" key="4">
    <source>
        <dbReference type="ARBA" id="ARBA00022989"/>
    </source>
</evidence>
<evidence type="ECO:0000256" key="7">
    <source>
        <dbReference type="SAM" id="Phobius"/>
    </source>
</evidence>
<dbReference type="CDD" id="cd10328">
    <property type="entry name" value="SLC5sbd_YidK"/>
    <property type="match status" value="1"/>
</dbReference>
<feature type="transmembrane region" description="Helical" evidence="7">
    <location>
        <begin position="328"/>
        <end position="361"/>
    </location>
</feature>
<keyword evidence="5 7" id="KW-0472">Membrane</keyword>
<sequence>MNWIILTSFLFFTGIVGLLSWYKSRKNKIKTLNGFFFADRSLGFLLVGGGLLFTNINTATIIGENELAYTHNMSVMAWGMTSVLAMLLVSEFLMPMYLKLGISTTPDYLTARYGPGIGKLVSCIFLVSYIINLLPSVLYSGAVAFNGLFHFGDVWKTDYWTTIWILIWIMGTIGCLYSLLGGLKAISTSDTLLGFGIFAGGLLLPFFGLRYLGQGSIMQGLHILLNNHREHLNSIGTAADPIPFSTLFTGMLLVNLYYWGTEQYIVQQLLASRDLKSSQKGIAVACLGKLISPLLLNLPGLIAVHIFTHLDNTAEVFPKLDSLVSPPFIAGYIAAIIFGAALTTFNAGLNSSSTLFILNIYKPWAEKNGRISNERHMVRAARLFEIMICLLAMFIAPFIIFVKNGFYTYVQMVNGFFNVPIFTIMFIGLVTKRVPAKAASIGLAFFITTYALTQTVFDLHIHFLHILATLFVITCGLMLLIGKFYPMAQPYGLQINTLVDIKPWKSRHIYSCILLLLMVLMFILFSPLVLAK</sequence>
<feature type="transmembrane region" description="Helical" evidence="7">
    <location>
        <begin position="6"/>
        <end position="22"/>
    </location>
</feature>
<dbReference type="PROSITE" id="PS50283">
    <property type="entry name" value="NA_SOLUT_SYMP_3"/>
    <property type="match status" value="1"/>
</dbReference>
<dbReference type="InterPro" id="IPR038377">
    <property type="entry name" value="Na/Glc_symporter_sf"/>
</dbReference>
<feature type="transmembrane region" description="Helical" evidence="7">
    <location>
        <begin position="382"/>
        <end position="402"/>
    </location>
</feature>
<dbReference type="PANTHER" id="PTHR11819">
    <property type="entry name" value="SOLUTE CARRIER FAMILY 5"/>
    <property type="match status" value="1"/>
</dbReference>
<evidence type="ECO:0000313" key="9">
    <source>
        <dbReference type="Proteomes" id="UP000199705"/>
    </source>
</evidence>
<accession>A0A1G8ADU6</accession>
<dbReference type="InterPro" id="IPR001734">
    <property type="entry name" value="Na/solute_symporter"/>
</dbReference>
<dbReference type="GO" id="GO:0005886">
    <property type="term" value="C:plasma membrane"/>
    <property type="evidence" value="ECO:0007669"/>
    <property type="project" value="TreeGrafter"/>
</dbReference>
<feature type="transmembrane region" description="Helical" evidence="7">
    <location>
        <begin position="509"/>
        <end position="530"/>
    </location>
</feature>
<keyword evidence="9" id="KW-1185">Reference proteome</keyword>